<dbReference type="Proteomes" id="UP000823405">
    <property type="component" value="Unassembled WGS sequence"/>
</dbReference>
<sequence>MVDCIPWEEALFPRICHSRFPHYPLVALSTPPTRLPLLLPRHAGSPTLSPTSAAVVLPPFSGPPPPAAAASGSSPSSKAGDPYVVIKELEHRLQSVEEAYMSLRQYTHKLQQIQVSQDRTIGWMRERIDQMSDVAAAHSRRDSIASPLTPQSTASFSGNKRRAEPSPEDARTRARFDQQQQGPPPSGPSGSADVAGGPPSSIQNPEVHAYDHGRGHSRHESMSGPHHPQQHQQQQHQQQQRQQHAISSPPTGSHPRLLTSLGRVYS</sequence>
<dbReference type="AlphaFoldDB" id="A0A9P6RCN1"/>
<evidence type="ECO:0000313" key="2">
    <source>
        <dbReference type="EMBL" id="KAG0316682.1"/>
    </source>
</evidence>
<feature type="region of interest" description="Disordered" evidence="1">
    <location>
        <begin position="134"/>
        <end position="266"/>
    </location>
</feature>
<comment type="caution">
    <text evidence="2">The sequence shown here is derived from an EMBL/GenBank/DDBJ whole genome shotgun (WGS) entry which is preliminary data.</text>
</comment>
<feature type="compositionally biased region" description="Basic and acidic residues" evidence="1">
    <location>
        <begin position="208"/>
        <end position="221"/>
    </location>
</feature>
<feature type="compositionally biased region" description="Low complexity" evidence="1">
    <location>
        <begin position="188"/>
        <end position="201"/>
    </location>
</feature>
<evidence type="ECO:0000313" key="3">
    <source>
        <dbReference type="Proteomes" id="UP000823405"/>
    </source>
</evidence>
<protein>
    <submittedName>
        <fullName evidence="2">Uncharacterized protein</fullName>
    </submittedName>
</protein>
<feature type="compositionally biased region" description="Low complexity" evidence="1">
    <location>
        <begin position="68"/>
        <end position="79"/>
    </location>
</feature>
<gene>
    <name evidence="2" type="ORF">BGZ97_006487</name>
</gene>
<organism evidence="2 3">
    <name type="scientific">Linnemannia gamsii</name>
    <dbReference type="NCBI Taxonomy" id="64522"/>
    <lineage>
        <taxon>Eukaryota</taxon>
        <taxon>Fungi</taxon>
        <taxon>Fungi incertae sedis</taxon>
        <taxon>Mucoromycota</taxon>
        <taxon>Mortierellomycotina</taxon>
        <taxon>Mortierellomycetes</taxon>
        <taxon>Mortierellales</taxon>
        <taxon>Mortierellaceae</taxon>
        <taxon>Linnemannia</taxon>
    </lineage>
</organism>
<feature type="region of interest" description="Disordered" evidence="1">
    <location>
        <begin position="55"/>
        <end position="79"/>
    </location>
</feature>
<name>A0A9P6RCN1_9FUNG</name>
<dbReference type="EMBL" id="JAAAIN010000288">
    <property type="protein sequence ID" value="KAG0316682.1"/>
    <property type="molecule type" value="Genomic_DNA"/>
</dbReference>
<proteinExistence type="predicted"/>
<dbReference type="OrthoDB" id="2446185at2759"/>
<feature type="compositionally biased region" description="Polar residues" evidence="1">
    <location>
        <begin position="146"/>
        <end position="158"/>
    </location>
</feature>
<feature type="compositionally biased region" description="Low complexity" evidence="1">
    <location>
        <begin position="225"/>
        <end position="244"/>
    </location>
</feature>
<keyword evidence="3" id="KW-1185">Reference proteome</keyword>
<feature type="compositionally biased region" description="Basic and acidic residues" evidence="1">
    <location>
        <begin position="161"/>
        <end position="176"/>
    </location>
</feature>
<evidence type="ECO:0000256" key="1">
    <source>
        <dbReference type="SAM" id="MobiDB-lite"/>
    </source>
</evidence>
<reference evidence="2" key="1">
    <citation type="journal article" date="2020" name="Fungal Divers.">
        <title>Resolving the Mortierellaceae phylogeny through synthesis of multi-gene phylogenetics and phylogenomics.</title>
        <authorList>
            <person name="Vandepol N."/>
            <person name="Liber J."/>
            <person name="Desiro A."/>
            <person name="Na H."/>
            <person name="Kennedy M."/>
            <person name="Barry K."/>
            <person name="Grigoriev I.V."/>
            <person name="Miller A.N."/>
            <person name="O'Donnell K."/>
            <person name="Stajich J.E."/>
            <person name="Bonito G."/>
        </authorList>
    </citation>
    <scope>NUCLEOTIDE SEQUENCE</scope>
    <source>
        <strain evidence="2">NVP60</strain>
    </source>
</reference>
<accession>A0A9P6RCN1</accession>